<accession>A0A2N6T2M9</accession>
<comment type="caution">
    <text evidence="1">The sequence shown here is derived from an EMBL/GenBank/DDBJ whole genome shotgun (WGS) entry which is preliminary data.</text>
</comment>
<dbReference type="PANTHER" id="PTHR36436:SF6">
    <property type="entry name" value="SLL5081 PROTEIN"/>
    <property type="match status" value="1"/>
</dbReference>
<dbReference type="InterPro" id="IPR035948">
    <property type="entry name" value="YwqG-like_sf"/>
</dbReference>
<proteinExistence type="predicted"/>
<reference evidence="1 2" key="1">
    <citation type="submission" date="2017-09" db="EMBL/GenBank/DDBJ databases">
        <title>Bacterial strain isolated from the female urinary microbiota.</title>
        <authorList>
            <person name="Thomas-White K."/>
            <person name="Kumar N."/>
            <person name="Forster S."/>
            <person name="Putonti C."/>
            <person name="Lawley T."/>
            <person name="Wolfe A.J."/>
        </authorList>
    </citation>
    <scope>NUCLEOTIDE SEQUENCE [LARGE SCALE GENOMIC DNA]</scope>
    <source>
        <strain evidence="1 2">UMB0792</strain>
    </source>
</reference>
<dbReference type="InterPro" id="IPR015315">
    <property type="entry name" value="DUF1963"/>
</dbReference>
<evidence type="ECO:0008006" key="3">
    <source>
        <dbReference type="Google" id="ProtNLM"/>
    </source>
</evidence>
<name>A0A2N6T2M9_9CORY</name>
<evidence type="ECO:0000313" key="1">
    <source>
        <dbReference type="EMBL" id="PMC63597.1"/>
    </source>
</evidence>
<protein>
    <recommendedName>
        <fullName evidence="3">DUF1963 domain-containing protein</fullName>
    </recommendedName>
</protein>
<keyword evidence="2" id="KW-1185">Reference proteome</keyword>
<dbReference type="AlphaFoldDB" id="A0A2N6T2M9"/>
<dbReference type="Proteomes" id="UP000235836">
    <property type="component" value="Unassembled WGS sequence"/>
</dbReference>
<dbReference type="EMBL" id="PNHG01000022">
    <property type="protein sequence ID" value="PMC63597.1"/>
    <property type="molecule type" value="Genomic_DNA"/>
</dbReference>
<evidence type="ECO:0000313" key="2">
    <source>
        <dbReference type="Proteomes" id="UP000235836"/>
    </source>
</evidence>
<organism evidence="1 2">
    <name type="scientific">Corynebacterium tuscaniense</name>
    <dbReference type="NCBI Taxonomy" id="302449"/>
    <lineage>
        <taxon>Bacteria</taxon>
        <taxon>Bacillati</taxon>
        <taxon>Actinomycetota</taxon>
        <taxon>Actinomycetes</taxon>
        <taxon>Mycobacteriales</taxon>
        <taxon>Corynebacteriaceae</taxon>
        <taxon>Corynebacterium</taxon>
    </lineage>
</organism>
<gene>
    <name evidence="1" type="ORF">CJ203_10250</name>
</gene>
<dbReference type="PANTHER" id="PTHR36436">
    <property type="entry name" value="SLL5081 PROTEIN"/>
    <property type="match status" value="1"/>
</dbReference>
<dbReference type="Gene3D" id="2.30.320.10">
    <property type="entry name" value="YwqG-like"/>
    <property type="match status" value="1"/>
</dbReference>
<dbReference type="Pfam" id="PF09234">
    <property type="entry name" value="DUF1963"/>
    <property type="match status" value="1"/>
</dbReference>
<sequence>MKDLVFLEKVPPAMSAFSAQVQALRSLIEAGEFISEDTEGLIQLAQPGVTLPYSNSTPTEHGSYFGGRPYLPEGSAWPIAKSGQPLLHIIQLNLADIVGHVRAEGASTSEATLDGLIPESGIFQLFVGADPLYGGFTSDSPGDGMEIRYIPEPAEGFGNHSFPGPHTAAPAAFDEEHEDYGSPFNEDIGTVMNSPISLSSAVAMIPPTDQAVYEALESEKDDDFLENDEYFDELVELRAAASNQSNIMLGGFPAFAQDPFQPDGYVHFLEIDSTYVEEEELPFEIMWGDLGVAHVFLHPDALKKMHAGEAVVYRSENTGTADGAVFYWDCG</sequence>
<dbReference type="SUPFAM" id="SSF103032">
    <property type="entry name" value="Hypothetical protein YwqG"/>
    <property type="match status" value="1"/>
</dbReference>